<dbReference type="HOGENOM" id="CLU_102912_1_0_3"/>
<dbReference type="STRING" id="59919.PMM0190"/>
<feature type="transmembrane region" description="Helical" evidence="1">
    <location>
        <begin position="30"/>
        <end position="53"/>
    </location>
</feature>
<dbReference type="PANTHER" id="PTHR40547">
    <property type="entry name" value="SLL0298 PROTEIN"/>
    <property type="match status" value="1"/>
</dbReference>
<dbReference type="KEGG" id="pmm:PMM0190"/>
<dbReference type="Pfam" id="PF09835">
    <property type="entry name" value="DUF2062"/>
    <property type="match status" value="1"/>
</dbReference>
<dbReference type="PANTHER" id="PTHR40547:SF1">
    <property type="entry name" value="SLL0298 PROTEIN"/>
    <property type="match status" value="1"/>
</dbReference>
<keyword evidence="1" id="KW-0472">Membrane</keyword>
<dbReference type="InterPro" id="IPR018639">
    <property type="entry name" value="DUF2062"/>
</dbReference>
<dbReference type="EMBL" id="BX548174">
    <property type="protein sequence ID" value="CAE18649.1"/>
    <property type="molecule type" value="Genomic_DNA"/>
</dbReference>
<reference evidence="3 4" key="1">
    <citation type="journal article" date="2003" name="Nature">
        <title>Genome divergence in two Prochlorococcus ecotypes reflects oceanic niche differentiation.</title>
        <authorList>
            <person name="Rocap G."/>
            <person name="Larimer F.W."/>
            <person name="Lamerdin J.E."/>
            <person name="Malfatti S."/>
            <person name="Chain P."/>
            <person name="Ahlgren N.A."/>
            <person name="Arellano A."/>
            <person name="Coleman M."/>
            <person name="Hauser L."/>
            <person name="Hess W.R."/>
            <person name="Johnson Z.I."/>
            <person name="Land M.L."/>
            <person name="Lindell D."/>
            <person name="Post A.F."/>
            <person name="Regala W."/>
            <person name="Shah M."/>
            <person name="Shaw S.L."/>
            <person name="Steglich C."/>
            <person name="Sullivan M.B."/>
            <person name="Ting C.S."/>
            <person name="Tolonen A."/>
            <person name="Webb E.A."/>
            <person name="Zinser E.R."/>
            <person name="Chisholm S.W."/>
        </authorList>
    </citation>
    <scope>NUCLEOTIDE SEQUENCE [LARGE SCALE GENOMIC DNA]</scope>
    <source>
        <strain evidence="4">CCMP1986 / NIES-2087 / MED4</strain>
    </source>
</reference>
<feature type="domain" description="DUF2062" evidence="2">
    <location>
        <begin position="11"/>
        <end position="147"/>
    </location>
</feature>
<dbReference type="RefSeq" id="WP_011131829.1">
    <property type="nucleotide sequence ID" value="NC_005072.1"/>
</dbReference>
<evidence type="ECO:0000313" key="4">
    <source>
        <dbReference type="Proteomes" id="UP000001026"/>
    </source>
</evidence>
<name>Q7V394_PROMP</name>
<evidence type="ECO:0000256" key="1">
    <source>
        <dbReference type="SAM" id="Phobius"/>
    </source>
</evidence>
<sequence>MKLIKNLQYKKILSLFLKQDGTPFFNAKGVAVGVFCGCFPFFGFQTLLGLFLARVAKGNLFLAAIGTWISNPFTYVPLYFFNYKVGSFLLKNSPDIVFDKNLMIEELWEKGSVFSLRLILGSALVGFLLASISGIIVFLLYKRKIKKTAS</sequence>
<feature type="transmembrane region" description="Helical" evidence="1">
    <location>
        <begin position="118"/>
        <end position="141"/>
    </location>
</feature>
<protein>
    <recommendedName>
        <fullName evidence="2">DUF2062 domain-containing protein</fullName>
    </recommendedName>
</protein>
<dbReference type="Proteomes" id="UP000001026">
    <property type="component" value="Chromosome"/>
</dbReference>
<dbReference type="eggNOG" id="COG3216">
    <property type="taxonomic scope" value="Bacteria"/>
</dbReference>
<evidence type="ECO:0000313" key="3">
    <source>
        <dbReference type="EMBL" id="CAE18649.1"/>
    </source>
</evidence>
<accession>Q7V394</accession>
<dbReference type="AlphaFoldDB" id="Q7V394"/>
<proteinExistence type="predicted"/>
<organism evidence="3 4">
    <name type="scientific">Prochlorococcus marinus subsp. pastoris (strain CCMP1986 / NIES-2087 / MED4)</name>
    <dbReference type="NCBI Taxonomy" id="59919"/>
    <lineage>
        <taxon>Bacteria</taxon>
        <taxon>Bacillati</taxon>
        <taxon>Cyanobacteriota</taxon>
        <taxon>Cyanophyceae</taxon>
        <taxon>Synechococcales</taxon>
        <taxon>Prochlorococcaceae</taxon>
        <taxon>Prochlorococcus</taxon>
    </lineage>
</organism>
<dbReference type="OrthoDB" id="9794343at2"/>
<keyword evidence="1" id="KW-0812">Transmembrane</keyword>
<keyword evidence="1" id="KW-1133">Transmembrane helix</keyword>
<feature type="transmembrane region" description="Helical" evidence="1">
    <location>
        <begin position="60"/>
        <end position="81"/>
    </location>
</feature>
<gene>
    <name evidence="3" type="ordered locus">PMM0190</name>
</gene>
<evidence type="ECO:0000259" key="2">
    <source>
        <dbReference type="Pfam" id="PF09835"/>
    </source>
</evidence>